<reference evidence="2" key="1">
    <citation type="submission" date="2016-06" db="EMBL/GenBank/DDBJ databases">
        <authorList>
            <person name="Van Tyne D."/>
        </authorList>
    </citation>
    <scope>NUCLEOTIDE SEQUENCE</scope>
    <source>
        <strain evidence="2">JM9A</strain>
    </source>
</reference>
<dbReference type="Gene3D" id="1.20.120.1870">
    <property type="entry name" value="Fic/DOC protein, Fido domain"/>
    <property type="match status" value="1"/>
</dbReference>
<evidence type="ECO:0000313" key="3">
    <source>
        <dbReference type="Proteomes" id="UP001429357"/>
    </source>
</evidence>
<keyword evidence="3" id="KW-1185">Reference proteome</keyword>
<dbReference type="Pfam" id="PF02661">
    <property type="entry name" value="Fic"/>
    <property type="match status" value="1"/>
</dbReference>
<name>A0ABV0EYT0_9ENTE</name>
<gene>
    <name evidence="2" type="ORF">BAU18_000543</name>
</gene>
<dbReference type="InterPro" id="IPR053737">
    <property type="entry name" value="Type_II_TA_Toxin"/>
</dbReference>
<dbReference type="InterPro" id="IPR003812">
    <property type="entry name" value="Fido"/>
</dbReference>
<accession>A0ABV0EYT0</accession>
<evidence type="ECO:0000313" key="2">
    <source>
        <dbReference type="EMBL" id="MEO1780965.1"/>
    </source>
</evidence>
<dbReference type="RefSeq" id="WP_161870594.1">
    <property type="nucleotide sequence ID" value="NZ_MAEI02000001.1"/>
</dbReference>
<dbReference type="EMBL" id="MAEI02000001">
    <property type="protein sequence ID" value="MEO1780965.1"/>
    <property type="molecule type" value="Genomic_DNA"/>
</dbReference>
<dbReference type="Proteomes" id="UP001429357">
    <property type="component" value="Unassembled WGS sequence"/>
</dbReference>
<sequence length="159" mass="18398">MNEINYFDYKRAINIHDDILEISGGLPGVKDPGRLESALEFIQIDLYYPDFLDKLSELIIRIACFHVFNDGNKRTSIGLGALFLEINDFPDDVISHFITEMENIIVLLVDHALSQDDFYKLLGVMISGAPYPEEQQFILYQAYTIYEKNEKERELNNRA</sequence>
<proteinExistence type="predicted"/>
<feature type="domain" description="Fido" evidence="1">
    <location>
        <begin position="7"/>
        <end position="127"/>
    </location>
</feature>
<dbReference type="PANTHER" id="PTHR39426">
    <property type="entry name" value="HOMOLOGY TO DEATH-ON-CURING PROTEIN OF PHAGE P1"/>
    <property type="match status" value="1"/>
</dbReference>
<dbReference type="PANTHER" id="PTHR39426:SF1">
    <property type="entry name" value="HOMOLOGY TO DEATH-ON-CURING PROTEIN OF PHAGE P1"/>
    <property type="match status" value="1"/>
</dbReference>
<comment type="caution">
    <text evidence="2">The sequence shown here is derived from an EMBL/GenBank/DDBJ whole genome shotgun (WGS) entry which is preliminary data.</text>
</comment>
<evidence type="ECO:0000259" key="1">
    <source>
        <dbReference type="PROSITE" id="PS51459"/>
    </source>
</evidence>
<dbReference type="InterPro" id="IPR006440">
    <property type="entry name" value="Doc"/>
</dbReference>
<dbReference type="NCBIfam" id="TIGR01550">
    <property type="entry name" value="DOC_P1"/>
    <property type="match status" value="1"/>
</dbReference>
<protein>
    <recommendedName>
        <fullName evidence="1">Fido domain-containing protein</fullName>
    </recommendedName>
</protein>
<reference evidence="2" key="2">
    <citation type="submission" date="2024-02" db="EMBL/GenBank/DDBJ databases">
        <title>The Genome Sequence of Enterococcus diestrammenae JM9A.</title>
        <authorList>
            <person name="Earl A."/>
            <person name="Manson A."/>
            <person name="Gilmore M."/>
            <person name="Sanders J."/>
            <person name="Shea T."/>
            <person name="Howe W."/>
            <person name="Livny J."/>
            <person name="Cuomo C."/>
            <person name="Neafsey D."/>
            <person name="Birren B."/>
        </authorList>
    </citation>
    <scope>NUCLEOTIDE SEQUENCE</scope>
    <source>
        <strain evidence="2">JM9A</strain>
    </source>
</reference>
<dbReference type="InterPro" id="IPR036597">
    <property type="entry name" value="Fido-like_dom_sf"/>
</dbReference>
<dbReference type="SUPFAM" id="SSF140931">
    <property type="entry name" value="Fic-like"/>
    <property type="match status" value="1"/>
</dbReference>
<organism evidence="2 3">
    <name type="scientific">Enterococcus diestrammenae</name>
    <dbReference type="NCBI Taxonomy" id="1155073"/>
    <lineage>
        <taxon>Bacteria</taxon>
        <taxon>Bacillati</taxon>
        <taxon>Bacillota</taxon>
        <taxon>Bacilli</taxon>
        <taxon>Lactobacillales</taxon>
        <taxon>Enterococcaceae</taxon>
        <taxon>Enterococcus</taxon>
    </lineage>
</organism>
<dbReference type="PROSITE" id="PS51459">
    <property type="entry name" value="FIDO"/>
    <property type="match status" value="1"/>
</dbReference>